<dbReference type="AlphaFoldDB" id="A0A9X9MIZ8"/>
<organism evidence="1 2">
    <name type="scientific">Blumeria graminis f. sp. tritici</name>
    <dbReference type="NCBI Taxonomy" id="62690"/>
    <lineage>
        <taxon>Eukaryota</taxon>
        <taxon>Fungi</taxon>
        <taxon>Dikarya</taxon>
        <taxon>Ascomycota</taxon>
        <taxon>Pezizomycotina</taxon>
        <taxon>Leotiomycetes</taxon>
        <taxon>Erysiphales</taxon>
        <taxon>Erysiphaceae</taxon>
        <taxon>Blumeria</taxon>
    </lineage>
</organism>
<evidence type="ECO:0000313" key="1">
    <source>
        <dbReference type="EMBL" id="VDB89595.1"/>
    </source>
</evidence>
<protein>
    <submittedName>
        <fullName evidence="1">Bgt-50501</fullName>
    </submittedName>
</protein>
<dbReference type="EMBL" id="LR026990">
    <property type="protein sequence ID" value="VDB89595.1"/>
    <property type="molecule type" value="Genomic_DNA"/>
</dbReference>
<gene>
    <name evidence="1" type="ORF">BGT96224V316_LOCUS5219</name>
</gene>
<evidence type="ECO:0000313" key="2">
    <source>
        <dbReference type="Proteomes" id="UP000324639"/>
    </source>
</evidence>
<proteinExistence type="predicted"/>
<accession>A0A9X9MIZ8</accession>
<reference evidence="1 2" key="1">
    <citation type="submission" date="2018-08" db="EMBL/GenBank/DDBJ databases">
        <authorList>
            <person name="Muller C M."/>
        </authorList>
    </citation>
    <scope>NUCLEOTIDE SEQUENCE [LARGE SCALE GENOMIC DNA]</scope>
</reference>
<keyword evidence="2" id="KW-1185">Reference proteome</keyword>
<sequence>MTTLTPLPNLSSKTLKMEQNFNLSPNFLLKNSLVTSRKILID</sequence>
<name>A0A9X9MIZ8_BLUGR</name>
<dbReference type="Proteomes" id="UP000324639">
    <property type="component" value="Chromosome Bgt_-07"/>
</dbReference>